<keyword evidence="4" id="KW-0677">Repeat</keyword>
<organism evidence="11 12">
    <name type="scientific">Pleurodeles waltl</name>
    <name type="common">Iberian ribbed newt</name>
    <dbReference type="NCBI Taxonomy" id="8319"/>
    <lineage>
        <taxon>Eukaryota</taxon>
        <taxon>Metazoa</taxon>
        <taxon>Chordata</taxon>
        <taxon>Craniata</taxon>
        <taxon>Vertebrata</taxon>
        <taxon>Euteleostomi</taxon>
        <taxon>Amphibia</taxon>
        <taxon>Batrachia</taxon>
        <taxon>Caudata</taxon>
        <taxon>Salamandroidea</taxon>
        <taxon>Salamandridae</taxon>
        <taxon>Pleurodelinae</taxon>
        <taxon>Pleurodeles</taxon>
    </lineage>
</organism>
<dbReference type="EMBL" id="JANPWB010000016">
    <property type="protein sequence ID" value="KAJ1081460.1"/>
    <property type="molecule type" value="Genomic_DNA"/>
</dbReference>
<dbReference type="Pfam" id="PF17776">
    <property type="entry name" value="NLRC4_HD2"/>
    <property type="match status" value="1"/>
</dbReference>
<feature type="domain" description="NACHT" evidence="10">
    <location>
        <begin position="241"/>
        <end position="374"/>
    </location>
</feature>
<protein>
    <recommendedName>
        <fullName evidence="10">NACHT domain-containing protein</fullName>
    </recommendedName>
</protein>
<keyword evidence="9" id="KW-1271">Inflammasome</keyword>
<evidence type="ECO:0000256" key="3">
    <source>
        <dbReference type="ARBA" id="ARBA00022490"/>
    </source>
</evidence>
<gene>
    <name evidence="11" type="ORF">NDU88_001642</name>
</gene>
<evidence type="ECO:0000259" key="10">
    <source>
        <dbReference type="PROSITE" id="PS50837"/>
    </source>
</evidence>
<comment type="similarity">
    <text evidence="2">Belongs to the NLRP family.</text>
</comment>
<evidence type="ECO:0000256" key="2">
    <source>
        <dbReference type="ARBA" id="ARBA00008665"/>
    </source>
</evidence>
<evidence type="ECO:0000256" key="7">
    <source>
        <dbReference type="ARBA" id="ARBA00022843"/>
    </source>
</evidence>
<keyword evidence="7" id="KW-0832">Ubl conjugation</keyword>
<name>A0AAV7KTD3_PLEWA</name>
<keyword evidence="5" id="KW-0547">Nucleotide-binding</keyword>
<reference evidence="11" key="1">
    <citation type="journal article" date="2022" name="bioRxiv">
        <title>Sequencing and chromosome-scale assembly of the giantPleurodeles waltlgenome.</title>
        <authorList>
            <person name="Brown T."/>
            <person name="Elewa A."/>
            <person name="Iarovenko S."/>
            <person name="Subramanian E."/>
            <person name="Araus A.J."/>
            <person name="Petzold A."/>
            <person name="Susuki M."/>
            <person name="Suzuki K.-i.T."/>
            <person name="Hayashi T."/>
            <person name="Toyoda A."/>
            <person name="Oliveira C."/>
            <person name="Osipova E."/>
            <person name="Leigh N.D."/>
            <person name="Simon A."/>
            <person name="Yun M.H."/>
        </authorList>
    </citation>
    <scope>NUCLEOTIDE SEQUENCE</scope>
    <source>
        <strain evidence="11">20211129_DDA</strain>
        <tissue evidence="11">Liver</tissue>
    </source>
</reference>
<sequence length="884" mass="101621">MAFADTTENEIQNFKRKLNEYSNGKLLRLCKYFQEDIRYVIANLDFRSVLHEFCFRGALFPEQAMKYEEIQTRRDSFSAASALLEKVFENQTTALALWQGLFALKKRCSHPNLLQILDEIINNGNNLLKEELLNESGYNLDPKLQVLQVSHRDNLYGKTSVLSEYMAPGSSQHPHKFPISGRYVELVVISERQYRNRARHEMLEAGELHEHHVKQKLQMGLERITPNRLFRWCYRSHRMPNSVIVTGVAGVGKTTLVQKFVFDWVEKKHYQKFAFVFLFKMREVNKHQELSIEQLLLHEYPYLRDGLQKILEDPQKLLFIFDGLDESKQPVDLGISANHLCNSPSDMRTIPIIVASLVRQTLLKGSFVLVTSRPRNLKKLEAGLFHRAAEIIGFLNKERERYFLRFYDSEDTSRAVFNYVKDTDVLYTLCYNPSYCWITCTALRSCFTQTSGCPSDPPKTVTQLFVYFISNILMNHSHPTKTTREEITQIGRLADHGIKNQIFIFHDEDLNTFHVTLGKIMSCFMLENISNDSKMTHEFLHLTIQEFLAALSYYIDHSDDKFKKLTERISSCTDGQYDIFIRFLAGLSHQPSRSVLKDYLGKFSAETTSEVIAWLGEKVANDLEIARNANDKRTFLNLFTYLFESRNSTLVREKVGQGSSLLFCHFYLTPVDCTILSYILKCCRELEILDLDSCRIQTEGLEKLRPNLHIVKELRLGSNDLKDAGIASVCAALTHPDCRIRTLSLKKNILTDNCCEELASALMKNETLASLDLGKNKIRDEGLETLLSVFGSNRCRIETLSLAENSLADDSCRKLRCLENCSVLKKLNLSANLLTDRCAKDIERLIRSCTSLTEIRLGINNFTTEMEKKLKSLSSLQPGLKIIV</sequence>
<evidence type="ECO:0000256" key="8">
    <source>
        <dbReference type="ARBA" id="ARBA00023198"/>
    </source>
</evidence>
<dbReference type="PROSITE" id="PS50837">
    <property type="entry name" value="NACHT"/>
    <property type="match status" value="1"/>
</dbReference>
<dbReference type="InterPro" id="IPR027417">
    <property type="entry name" value="P-loop_NTPase"/>
</dbReference>
<keyword evidence="12" id="KW-1185">Reference proteome</keyword>
<dbReference type="Pfam" id="PF13516">
    <property type="entry name" value="LRR_6"/>
    <property type="match status" value="2"/>
</dbReference>
<keyword evidence="3" id="KW-0963">Cytoplasm</keyword>
<dbReference type="SUPFAM" id="SSF52540">
    <property type="entry name" value="P-loop containing nucleoside triphosphate hydrolases"/>
    <property type="match status" value="1"/>
</dbReference>
<dbReference type="GO" id="GO:0005524">
    <property type="term" value="F:ATP binding"/>
    <property type="evidence" value="ECO:0007669"/>
    <property type="project" value="UniProtKB-KW"/>
</dbReference>
<evidence type="ECO:0000256" key="1">
    <source>
        <dbReference type="ARBA" id="ARBA00004110"/>
    </source>
</evidence>
<evidence type="ECO:0000256" key="4">
    <source>
        <dbReference type="ARBA" id="ARBA00022737"/>
    </source>
</evidence>
<dbReference type="SUPFAM" id="SSF52047">
    <property type="entry name" value="RNI-like"/>
    <property type="match status" value="1"/>
</dbReference>
<dbReference type="Gene3D" id="3.80.10.10">
    <property type="entry name" value="Ribonuclease Inhibitor"/>
    <property type="match status" value="1"/>
</dbReference>
<evidence type="ECO:0000256" key="6">
    <source>
        <dbReference type="ARBA" id="ARBA00022840"/>
    </source>
</evidence>
<proteinExistence type="inferred from homology"/>
<dbReference type="GO" id="GO:0005829">
    <property type="term" value="C:cytosol"/>
    <property type="evidence" value="ECO:0007669"/>
    <property type="project" value="UniProtKB-SubCell"/>
</dbReference>
<dbReference type="Pfam" id="PF05729">
    <property type="entry name" value="NACHT"/>
    <property type="match status" value="1"/>
</dbReference>
<dbReference type="InterPro" id="IPR007111">
    <property type="entry name" value="NACHT_NTPase"/>
</dbReference>
<keyword evidence="8" id="KW-0395">Inflammatory response</keyword>
<keyword evidence="6" id="KW-0067">ATP-binding</keyword>
<dbReference type="Gene3D" id="3.40.50.300">
    <property type="entry name" value="P-loop containing nucleotide triphosphate hydrolases"/>
    <property type="match status" value="1"/>
</dbReference>
<dbReference type="Proteomes" id="UP001066276">
    <property type="component" value="Chromosome 12"/>
</dbReference>
<evidence type="ECO:0000256" key="5">
    <source>
        <dbReference type="ARBA" id="ARBA00022741"/>
    </source>
</evidence>
<dbReference type="AlphaFoldDB" id="A0AAV7KTD3"/>
<evidence type="ECO:0000313" key="11">
    <source>
        <dbReference type="EMBL" id="KAJ1081460.1"/>
    </source>
</evidence>
<dbReference type="SMART" id="SM00368">
    <property type="entry name" value="LRR_RI"/>
    <property type="match status" value="5"/>
</dbReference>
<comment type="subcellular location">
    <subcellularLocation>
        <location evidence="1">Inflammasome</location>
    </subcellularLocation>
</comment>
<evidence type="ECO:0000256" key="9">
    <source>
        <dbReference type="ARBA" id="ARBA00023233"/>
    </source>
</evidence>
<dbReference type="PANTHER" id="PTHR45690">
    <property type="entry name" value="NACHT, LRR AND PYD DOMAINS-CONTAINING PROTEIN 12"/>
    <property type="match status" value="1"/>
</dbReference>
<dbReference type="InterPro" id="IPR041267">
    <property type="entry name" value="NLRP_HD2"/>
</dbReference>
<dbReference type="InterPro" id="IPR032675">
    <property type="entry name" value="LRR_dom_sf"/>
</dbReference>
<dbReference type="PANTHER" id="PTHR45690:SF19">
    <property type="entry name" value="NACHT, LRR AND PYD DOMAINS-CONTAINING PROTEIN 3"/>
    <property type="match status" value="1"/>
</dbReference>
<comment type="caution">
    <text evidence="11">The sequence shown here is derived from an EMBL/GenBank/DDBJ whole genome shotgun (WGS) entry which is preliminary data.</text>
</comment>
<dbReference type="InterPro" id="IPR001611">
    <property type="entry name" value="Leu-rich_rpt"/>
</dbReference>
<dbReference type="InterPro" id="IPR050637">
    <property type="entry name" value="NLRP_innate_immun_reg"/>
</dbReference>
<accession>A0AAV7KTD3</accession>
<evidence type="ECO:0000313" key="12">
    <source>
        <dbReference type="Proteomes" id="UP001066276"/>
    </source>
</evidence>